<evidence type="ECO:0000313" key="2">
    <source>
        <dbReference type="Proteomes" id="UP000054166"/>
    </source>
</evidence>
<dbReference type="InParanoid" id="A0A0C3FHG9"/>
<dbReference type="EMBL" id="KN832989">
    <property type="protein sequence ID" value="KIM83830.1"/>
    <property type="molecule type" value="Genomic_DNA"/>
</dbReference>
<gene>
    <name evidence="1" type="ORF">PILCRDRAFT_818859</name>
</gene>
<dbReference type="Proteomes" id="UP000054166">
    <property type="component" value="Unassembled WGS sequence"/>
</dbReference>
<keyword evidence="2" id="KW-1185">Reference proteome</keyword>
<dbReference type="AlphaFoldDB" id="A0A0C3FHG9"/>
<organism evidence="1 2">
    <name type="scientific">Piloderma croceum (strain F 1598)</name>
    <dbReference type="NCBI Taxonomy" id="765440"/>
    <lineage>
        <taxon>Eukaryota</taxon>
        <taxon>Fungi</taxon>
        <taxon>Dikarya</taxon>
        <taxon>Basidiomycota</taxon>
        <taxon>Agaricomycotina</taxon>
        <taxon>Agaricomycetes</taxon>
        <taxon>Agaricomycetidae</taxon>
        <taxon>Atheliales</taxon>
        <taxon>Atheliaceae</taxon>
        <taxon>Piloderma</taxon>
    </lineage>
</organism>
<evidence type="ECO:0000313" key="1">
    <source>
        <dbReference type="EMBL" id="KIM83830.1"/>
    </source>
</evidence>
<protein>
    <submittedName>
        <fullName evidence="1">Uncharacterized protein</fullName>
    </submittedName>
</protein>
<dbReference type="HOGENOM" id="CLU_2832049_0_0_1"/>
<accession>A0A0C3FHG9</accession>
<sequence>MVSALCTDSLLNPEQLQKFRFAGHDRKFYLVGMQISTKEPSRTVPAPSALKAIGHDNLKTVQVQESSTVAQH</sequence>
<proteinExistence type="predicted"/>
<reference evidence="2" key="2">
    <citation type="submission" date="2015-01" db="EMBL/GenBank/DDBJ databases">
        <title>Evolutionary Origins and Diversification of the Mycorrhizal Mutualists.</title>
        <authorList>
            <consortium name="DOE Joint Genome Institute"/>
            <consortium name="Mycorrhizal Genomics Consortium"/>
            <person name="Kohler A."/>
            <person name="Kuo A."/>
            <person name="Nagy L.G."/>
            <person name="Floudas D."/>
            <person name="Copeland A."/>
            <person name="Barry K.W."/>
            <person name="Cichocki N."/>
            <person name="Veneault-Fourrey C."/>
            <person name="LaButti K."/>
            <person name="Lindquist E.A."/>
            <person name="Lipzen A."/>
            <person name="Lundell T."/>
            <person name="Morin E."/>
            <person name="Murat C."/>
            <person name="Riley R."/>
            <person name="Ohm R."/>
            <person name="Sun H."/>
            <person name="Tunlid A."/>
            <person name="Henrissat B."/>
            <person name="Grigoriev I.V."/>
            <person name="Hibbett D.S."/>
            <person name="Martin F."/>
        </authorList>
    </citation>
    <scope>NUCLEOTIDE SEQUENCE [LARGE SCALE GENOMIC DNA]</scope>
    <source>
        <strain evidence="2">F 1598</strain>
    </source>
</reference>
<name>A0A0C3FHG9_PILCF</name>
<reference evidence="1 2" key="1">
    <citation type="submission" date="2014-04" db="EMBL/GenBank/DDBJ databases">
        <authorList>
            <consortium name="DOE Joint Genome Institute"/>
            <person name="Kuo A."/>
            <person name="Tarkka M."/>
            <person name="Buscot F."/>
            <person name="Kohler A."/>
            <person name="Nagy L.G."/>
            <person name="Floudas D."/>
            <person name="Copeland A."/>
            <person name="Barry K.W."/>
            <person name="Cichocki N."/>
            <person name="Veneault-Fourrey C."/>
            <person name="LaButti K."/>
            <person name="Lindquist E.A."/>
            <person name="Lipzen A."/>
            <person name="Lundell T."/>
            <person name="Morin E."/>
            <person name="Murat C."/>
            <person name="Sun H."/>
            <person name="Tunlid A."/>
            <person name="Henrissat B."/>
            <person name="Grigoriev I.V."/>
            <person name="Hibbett D.S."/>
            <person name="Martin F."/>
            <person name="Nordberg H.P."/>
            <person name="Cantor M.N."/>
            <person name="Hua S.X."/>
        </authorList>
    </citation>
    <scope>NUCLEOTIDE SEQUENCE [LARGE SCALE GENOMIC DNA]</scope>
    <source>
        <strain evidence="1 2">F 1598</strain>
    </source>
</reference>